<name>A0A7T6AR81_9BACT</name>
<dbReference type="InterPro" id="IPR052216">
    <property type="entry name" value="CRISPR_Csm3_endoribonuclease"/>
</dbReference>
<evidence type="ECO:0000256" key="3">
    <source>
        <dbReference type="ARBA" id="ARBA00022722"/>
    </source>
</evidence>
<dbReference type="InterPro" id="IPR005537">
    <property type="entry name" value="RAMP_III_fam"/>
</dbReference>
<dbReference type="GO" id="GO:0051607">
    <property type="term" value="P:defense response to virus"/>
    <property type="evidence" value="ECO:0007669"/>
    <property type="project" value="UniProtKB-KW"/>
</dbReference>
<keyword evidence="3" id="KW-0540">Nuclease</keyword>
<evidence type="ECO:0000256" key="1">
    <source>
        <dbReference type="ARBA" id="ARBA00006342"/>
    </source>
</evidence>
<evidence type="ECO:0000256" key="9">
    <source>
        <dbReference type="SAM" id="MobiDB-lite"/>
    </source>
</evidence>
<evidence type="ECO:0000256" key="7">
    <source>
        <dbReference type="ARBA" id="ARBA00023118"/>
    </source>
</evidence>
<proteinExistence type="inferred from homology"/>
<dbReference type="InterPro" id="IPR013412">
    <property type="entry name" value="CRISPR-assoc_RAMP_Csm3"/>
</dbReference>
<keyword evidence="12" id="KW-1185">Reference proteome</keyword>
<evidence type="ECO:0000256" key="4">
    <source>
        <dbReference type="ARBA" id="ARBA00022759"/>
    </source>
</evidence>
<dbReference type="GO" id="GO:0016787">
    <property type="term" value="F:hydrolase activity"/>
    <property type="evidence" value="ECO:0007669"/>
    <property type="project" value="UniProtKB-KW"/>
</dbReference>
<evidence type="ECO:0000313" key="11">
    <source>
        <dbReference type="EMBL" id="QQG66593.1"/>
    </source>
</evidence>
<feature type="domain" description="CRISPR type III-associated protein" evidence="10">
    <location>
        <begin position="18"/>
        <end position="228"/>
    </location>
</feature>
<organism evidence="11 12">
    <name type="scientific">Desulfobulbus oligotrophicus</name>
    <dbReference type="NCBI Taxonomy" id="1909699"/>
    <lineage>
        <taxon>Bacteria</taxon>
        <taxon>Pseudomonadati</taxon>
        <taxon>Thermodesulfobacteriota</taxon>
        <taxon>Desulfobulbia</taxon>
        <taxon>Desulfobulbales</taxon>
        <taxon>Desulfobulbaceae</taxon>
        <taxon>Desulfobulbus</taxon>
    </lineage>
</organism>
<evidence type="ECO:0000313" key="12">
    <source>
        <dbReference type="Proteomes" id="UP000596092"/>
    </source>
</evidence>
<dbReference type="AlphaFoldDB" id="A0A7T6AR81"/>
<keyword evidence="5" id="KW-0378">Hydrolase</keyword>
<dbReference type="NCBIfam" id="TIGR02582">
    <property type="entry name" value="cas7_TM1809"/>
    <property type="match status" value="1"/>
</dbReference>
<keyword evidence="4" id="KW-0255">Endonuclease</keyword>
<evidence type="ECO:0000256" key="2">
    <source>
        <dbReference type="ARBA" id="ARBA00022150"/>
    </source>
</evidence>
<dbReference type="GO" id="GO:0004519">
    <property type="term" value="F:endonuclease activity"/>
    <property type="evidence" value="ECO:0007669"/>
    <property type="project" value="UniProtKB-KW"/>
</dbReference>
<protein>
    <recommendedName>
        <fullName evidence="2">CRISPR system Cms endoribonuclease Csm3</fullName>
    </recommendedName>
    <alternativeName>
        <fullName evidence="8">CRISPR type III A-associated RAMP protein Csm3</fullName>
    </alternativeName>
</protein>
<keyword evidence="6" id="KW-0694">RNA-binding</keyword>
<dbReference type="Pfam" id="PF03787">
    <property type="entry name" value="RAMPs"/>
    <property type="match status" value="1"/>
</dbReference>
<dbReference type="EMBL" id="CP054140">
    <property type="protein sequence ID" value="QQG66593.1"/>
    <property type="molecule type" value="Genomic_DNA"/>
</dbReference>
<dbReference type="GO" id="GO:0003723">
    <property type="term" value="F:RNA binding"/>
    <property type="evidence" value="ECO:0007669"/>
    <property type="project" value="UniProtKB-KW"/>
</dbReference>
<dbReference type="KEGG" id="dog:HP555_12290"/>
<evidence type="ECO:0000259" key="10">
    <source>
        <dbReference type="Pfam" id="PF03787"/>
    </source>
</evidence>
<dbReference type="RefSeq" id="WP_199262873.1">
    <property type="nucleotide sequence ID" value="NZ_CP054140.1"/>
</dbReference>
<evidence type="ECO:0000256" key="6">
    <source>
        <dbReference type="ARBA" id="ARBA00022884"/>
    </source>
</evidence>
<gene>
    <name evidence="11" type="primary">csm3</name>
    <name evidence="11" type="ORF">HP555_12290</name>
</gene>
<evidence type="ECO:0000256" key="8">
    <source>
        <dbReference type="ARBA" id="ARBA00033183"/>
    </source>
</evidence>
<sequence length="267" mass="29751">MSETRLQLTKKIFIKGQIELLTGMHIGGSSLGLSIGGADKVVVRNPLTNLPYIPGSSLKGKMRSLLEKSHGLIVPKQNDNKEWVGKLCENPDEDIVQLFGFAADVAKSRATYAPTRLTVRDCILVNIDELAESDHTDMYCTEVKTEVSIDRLTSAANPRNFERVPAGARFKLDLVLDIYNVDEDTDDTDATNGDPRARRFVKLLREGLQLIEDDYLGGQGSRGYGQVRFVIDSVSKRTAEDYRNDNMEKTPSQYKGLFSPFTREGSQ</sequence>
<evidence type="ECO:0000256" key="5">
    <source>
        <dbReference type="ARBA" id="ARBA00022801"/>
    </source>
</evidence>
<feature type="region of interest" description="Disordered" evidence="9">
    <location>
        <begin position="243"/>
        <end position="267"/>
    </location>
</feature>
<reference evidence="11 12" key="1">
    <citation type="submission" date="2020-05" db="EMBL/GenBank/DDBJ databases">
        <title>Complete genome of Desulfobulbus oligotrophicus.</title>
        <authorList>
            <person name="Podar M."/>
        </authorList>
    </citation>
    <scope>NUCLEOTIDE SEQUENCE [LARGE SCALE GENOMIC DNA]</scope>
    <source>
        <strain evidence="11 12">Prop6</strain>
    </source>
</reference>
<dbReference type="PANTHER" id="PTHR35579:SF3">
    <property type="entry name" value="CRISPR SYSTEM CMS ENDORIBONUCLEASE CSM3"/>
    <property type="match status" value="1"/>
</dbReference>
<keyword evidence="7" id="KW-0051">Antiviral defense</keyword>
<dbReference type="Proteomes" id="UP000596092">
    <property type="component" value="Chromosome"/>
</dbReference>
<accession>A0A7T6AR81</accession>
<dbReference type="PANTHER" id="PTHR35579">
    <property type="entry name" value="CRISPR SYSTEM CMS ENDORIBONUCLEASE CSM3"/>
    <property type="match status" value="1"/>
</dbReference>
<comment type="similarity">
    <text evidence="1">Belongs to the CRISPR-associated Csm3 family.</text>
</comment>